<reference evidence="1 2" key="1">
    <citation type="submission" date="2013-02" db="EMBL/GenBank/DDBJ databases">
        <title>The Genome Sequence of Enterococcus phoeniculicola BAA-412.</title>
        <authorList>
            <consortium name="The Broad Institute Genome Sequencing Platform"/>
            <consortium name="The Broad Institute Genome Sequencing Center for Infectious Disease"/>
            <person name="Earl A.M."/>
            <person name="Gilmore M.S."/>
            <person name="Lebreton F."/>
            <person name="Walker B."/>
            <person name="Young S.K."/>
            <person name="Zeng Q."/>
            <person name="Gargeya S."/>
            <person name="Fitzgerald M."/>
            <person name="Haas B."/>
            <person name="Abouelleil A."/>
            <person name="Alvarado L."/>
            <person name="Arachchi H.M."/>
            <person name="Berlin A.M."/>
            <person name="Chapman S.B."/>
            <person name="Dewar J."/>
            <person name="Goldberg J."/>
            <person name="Griggs A."/>
            <person name="Gujja S."/>
            <person name="Hansen M."/>
            <person name="Howarth C."/>
            <person name="Imamovic A."/>
            <person name="Larimer J."/>
            <person name="McCowan C."/>
            <person name="Murphy C."/>
            <person name="Neiman D."/>
            <person name="Pearson M."/>
            <person name="Priest M."/>
            <person name="Roberts A."/>
            <person name="Saif S."/>
            <person name="Shea T."/>
            <person name="Sisk P."/>
            <person name="Sykes S."/>
            <person name="Wortman J."/>
            <person name="Nusbaum C."/>
            <person name="Birren B."/>
        </authorList>
    </citation>
    <scope>NUCLEOTIDE SEQUENCE [LARGE SCALE GENOMIC DNA]</scope>
    <source>
        <strain evidence="1 2">ATCC BAA-412</strain>
    </source>
</reference>
<evidence type="ECO:0000313" key="2">
    <source>
        <dbReference type="Proteomes" id="UP000013785"/>
    </source>
</evidence>
<dbReference type="Proteomes" id="UP000013785">
    <property type="component" value="Unassembled WGS sequence"/>
</dbReference>
<proteinExistence type="predicted"/>
<name>R3W5T4_9ENTE</name>
<organism evidence="1 2">
    <name type="scientific">Enterococcus phoeniculicola ATCC BAA-412</name>
    <dbReference type="NCBI Taxonomy" id="1158610"/>
    <lineage>
        <taxon>Bacteria</taxon>
        <taxon>Bacillati</taxon>
        <taxon>Bacillota</taxon>
        <taxon>Bacilli</taxon>
        <taxon>Lactobacillales</taxon>
        <taxon>Enterococcaceae</taxon>
        <taxon>Enterococcus</taxon>
    </lineage>
</organism>
<sequence>MNKKKSYWVSIDVISRIKRLCAEESLTEGKLLEKVLDNYEEKEDIQKLASRLETKLQITKKVISDVESDVLVAIKMLNSIATLQNIFTVVEEGQLLKDARMELKKEKNEKIIQALNKK</sequence>
<protein>
    <submittedName>
        <fullName evidence="1">Uncharacterized protein</fullName>
    </submittedName>
</protein>
<dbReference type="AlphaFoldDB" id="R3W5T4"/>
<dbReference type="EMBL" id="AJAT01000016">
    <property type="protein sequence ID" value="EOL43001.1"/>
    <property type="molecule type" value="Genomic_DNA"/>
</dbReference>
<accession>R3W5T4</accession>
<keyword evidence="2" id="KW-1185">Reference proteome</keyword>
<dbReference type="STRING" id="154621.RV11_GL003181"/>
<comment type="caution">
    <text evidence="1">The sequence shown here is derived from an EMBL/GenBank/DDBJ whole genome shotgun (WGS) entry which is preliminary data.</text>
</comment>
<gene>
    <name evidence="1" type="ORF">UC3_01978</name>
</gene>
<dbReference type="HOGENOM" id="CLU_2069500_0_0_9"/>
<evidence type="ECO:0000313" key="1">
    <source>
        <dbReference type="EMBL" id="EOL43001.1"/>
    </source>
</evidence>
<dbReference type="PATRIC" id="fig|1158610.3.peg.1971"/>
<dbReference type="RefSeq" id="WP_010768640.1">
    <property type="nucleotide sequence ID" value="NZ_ASWE01000002.1"/>
</dbReference>